<feature type="region of interest" description="Disordered" evidence="1">
    <location>
        <begin position="26"/>
        <end position="90"/>
    </location>
</feature>
<dbReference type="Proteomes" id="UP000077603">
    <property type="component" value="Chromosome"/>
</dbReference>
<name>A0A172Y5D9_9CAUL</name>
<dbReference type="PROSITE" id="PS51257">
    <property type="entry name" value="PROKAR_LIPOPROTEIN"/>
    <property type="match status" value="1"/>
</dbReference>
<evidence type="ECO:0000313" key="4">
    <source>
        <dbReference type="Proteomes" id="UP000077603"/>
    </source>
</evidence>
<reference evidence="3 4" key="1">
    <citation type="journal article" date="2014" name="Genome Announc.">
        <title>Genome Sequence of a Promising Hydrogen-Producing Facultative Anaerobic Bacterium, Brevundimonas naejangsanensis Strain B1.</title>
        <authorList>
            <person name="Su H."/>
            <person name="Zhang T."/>
            <person name="Bao M."/>
            <person name="Jiang Y."/>
            <person name="Wang Y."/>
            <person name="Tan T."/>
        </authorList>
    </citation>
    <scope>NUCLEOTIDE SEQUENCE [LARGE SCALE GENOMIC DNA]</scope>
    <source>
        <strain evidence="3 4">B1</strain>
    </source>
</reference>
<proteinExistence type="predicted"/>
<organism evidence="3 4">
    <name type="scientific">Brevundimonas naejangsanensis</name>
    <dbReference type="NCBI Taxonomy" id="588932"/>
    <lineage>
        <taxon>Bacteria</taxon>
        <taxon>Pseudomonadati</taxon>
        <taxon>Pseudomonadota</taxon>
        <taxon>Alphaproteobacteria</taxon>
        <taxon>Caulobacterales</taxon>
        <taxon>Caulobacteraceae</taxon>
        <taxon>Brevundimonas</taxon>
    </lineage>
</organism>
<accession>A0A172Y5D9</accession>
<gene>
    <name evidence="3" type="ORF">DA69_06200</name>
</gene>
<keyword evidence="4" id="KW-1185">Reference proteome</keyword>
<dbReference type="AlphaFoldDB" id="A0A172Y5D9"/>
<protein>
    <submittedName>
        <fullName evidence="3">Uncharacterized protein</fullName>
    </submittedName>
</protein>
<evidence type="ECO:0000313" key="3">
    <source>
        <dbReference type="EMBL" id="ANF54366.1"/>
    </source>
</evidence>
<feature type="signal peptide" evidence="2">
    <location>
        <begin position="1"/>
        <end position="23"/>
    </location>
</feature>
<feature type="compositionally biased region" description="Polar residues" evidence="1">
    <location>
        <begin position="79"/>
        <end position="90"/>
    </location>
</feature>
<dbReference type="KEGG" id="bne:DA69_06200"/>
<dbReference type="STRING" id="588932.DA69_06200"/>
<dbReference type="EMBL" id="CP015614">
    <property type="protein sequence ID" value="ANF54366.1"/>
    <property type="molecule type" value="Genomic_DNA"/>
</dbReference>
<evidence type="ECO:0000256" key="1">
    <source>
        <dbReference type="SAM" id="MobiDB-lite"/>
    </source>
</evidence>
<feature type="compositionally biased region" description="Low complexity" evidence="1">
    <location>
        <begin position="40"/>
        <end position="59"/>
    </location>
</feature>
<keyword evidence="2" id="KW-0732">Signal</keyword>
<sequence>MSQFIPKRLLLGAVALGAVTALAACEEPSREPAPAPAPVVEPETPAAEDAAAPTAAEAPDTPPTAPVEALPPDQRSSEETVQPESDTLFY</sequence>
<evidence type="ECO:0000256" key="2">
    <source>
        <dbReference type="SAM" id="SignalP"/>
    </source>
</evidence>
<feature type="chain" id="PRO_5008004270" evidence="2">
    <location>
        <begin position="24"/>
        <end position="90"/>
    </location>
</feature>
<dbReference type="RefSeq" id="WP_025976822.1">
    <property type="nucleotide sequence ID" value="NZ_CP015614.1"/>
</dbReference>